<evidence type="ECO:0000313" key="2">
    <source>
        <dbReference type="Proteomes" id="UP001283109"/>
    </source>
</evidence>
<dbReference type="InterPro" id="IPR012349">
    <property type="entry name" value="Split_barrel_FMN-bd"/>
</dbReference>
<dbReference type="EMBL" id="JAWQEV010000008">
    <property type="protein sequence ID" value="MDW4574458.1"/>
    <property type="molecule type" value="Genomic_DNA"/>
</dbReference>
<dbReference type="RefSeq" id="WP_318354952.1">
    <property type="nucleotide sequence ID" value="NZ_JAWQEV010000008.1"/>
</dbReference>
<dbReference type="Pfam" id="PF04075">
    <property type="entry name" value="F420H2_quin_red"/>
    <property type="match status" value="1"/>
</dbReference>
<comment type="caution">
    <text evidence="1">The sequence shown here is derived from an EMBL/GenBank/DDBJ whole genome shotgun (WGS) entry which is preliminary data.</text>
</comment>
<dbReference type="InterPro" id="IPR004378">
    <property type="entry name" value="F420H2_quin_Rdtase"/>
</dbReference>
<dbReference type="Proteomes" id="UP001283109">
    <property type="component" value="Unassembled WGS sequence"/>
</dbReference>
<dbReference type="NCBIfam" id="TIGR00026">
    <property type="entry name" value="hi_GC_TIGR00026"/>
    <property type="match status" value="1"/>
</dbReference>
<name>A0ABU4H552_9MICO</name>
<protein>
    <submittedName>
        <fullName evidence="1">Nitroreductase family deazaflavin-dependent oxidoreductase</fullName>
    </submittedName>
</protein>
<organism evidence="1 2">
    <name type="scientific">Microbacterium arthrosphaerae</name>
    <dbReference type="NCBI Taxonomy" id="792652"/>
    <lineage>
        <taxon>Bacteria</taxon>
        <taxon>Bacillati</taxon>
        <taxon>Actinomycetota</taxon>
        <taxon>Actinomycetes</taxon>
        <taxon>Micrococcales</taxon>
        <taxon>Microbacteriaceae</taxon>
        <taxon>Microbacterium</taxon>
    </lineage>
</organism>
<sequence>MPEPTRPLDRLAARLLETRWLMRLPIPLYRVGLGWLFGERLVMIEHLGRVSHEPRYVVVEVVERGRNVVRVASGFGTRAQWYRNLRANGVAYLSTGRARRVPARVRLLDAEESARRLRDYAAAHPEAYQHLSAAMDYAAGGEAHIPLVEFTPPIEGA</sequence>
<proteinExistence type="predicted"/>
<reference evidence="1 2" key="1">
    <citation type="submission" date="2023-11" db="EMBL/GenBank/DDBJ databases">
        <title>Draft genome sequence of Microbacterium arthrosphaerae JCM 30492.</title>
        <authorList>
            <person name="Zhang G."/>
            <person name="Ding Y."/>
        </authorList>
    </citation>
    <scope>NUCLEOTIDE SEQUENCE [LARGE SCALE GENOMIC DNA]</scope>
    <source>
        <strain evidence="1 2">JCM 30492</strain>
    </source>
</reference>
<accession>A0ABU4H552</accession>
<dbReference type="Gene3D" id="2.30.110.10">
    <property type="entry name" value="Electron Transport, Fmn-binding Protein, Chain A"/>
    <property type="match status" value="1"/>
</dbReference>
<gene>
    <name evidence="1" type="ORF">R8Z58_16895</name>
</gene>
<keyword evidence="2" id="KW-1185">Reference proteome</keyword>
<evidence type="ECO:0000313" key="1">
    <source>
        <dbReference type="EMBL" id="MDW4574458.1"/>
    </source>
</evidence>